<keyword evidence="9" id="KW-1185">Reference proteome</keyword>
<evidence type="ECO:0000256" key="2">
    <source>
        <dbReference type="ARBA" id="ARBA00022692"/>
    </source>
</evidence>
<evidence type="ECO:0000256" key="6">
    <source>
        <dbReference type="SAM" id="Phobius"/>
    </source>
</evidence>
<dbReference type="GO" id="GO:0016020">
    <property type="term" value="C:membrane"/>
    <property type="evidence" value="ECO:0007669"/>
    <property type="project" value="UniProtKB-SubCell"/>
</dbReference>
<comment type="subcellular location">
    <subcellularLocation>
        <location evidence="1">Membrane</location>
        <topology evidence="1">Multi-pass membrane protein</topology>
    </subcellularLocation>
</comment>
<organism evidence="8 9">
    <name type="scientific">Lentithecium fluviatile CBS 122367</name>
    <dbReference type="NCBI Taxonomy" id="1168545"/>
    <lineage>
        <taxon>Eukaryota</taxon>
        <taxon>Fungi</taxon>
        <taxon>Dikarya</taxon>
        <taxon>Ascomycota</taxon>
        <taxon>Pezizomycotina</taxon>
        <taxon>Dothideomycetes</taxon>
        <taxon>Pleosporomycetidae</taxon>
        <taxon>Pleosporales</taxon>
        <taxon>Massarineae</taxon>
        <taxon>Lentitheciaceae</taxon>
        <taxon>Lentithecium</taxon>
    </lineage>
</organism>
<feature type="transmembrane region" description="Helical" evidence="6">
    <location>
        <begin position="193"/>
        <end position="210"/>
    </location>
</feature>
<evidence type="ECO:0000256" key="1">
    <source>
        <dbReference type="ARBA" id="ARBA00004141"/>
    </source>
</evidence>
<sequence>MGSTGTIPAFSQEYMNETRGPLVRGVAITFMVLEISVVTMRLASRRLVKAPLGLDDLLVFPSLGFCVALSGFAIAETHIAGVGRHLDVLFVTNPQAIINWLKCGYAIEQLYCTAVVFPKLSILASYLRIFLTRGYRRAAYALAVVVVSNGIAGVVTSLASCQPFSARWQGVEYAALHCIDTVAYWRWISFPNILTDVVMIVLPLPVIWGLQMSQKERIGLTLIFLTGGLGLVTSIIRFTIFFNVKALTNDGTFVSADLAIWSLVEPGMYLLAACLPTLRPLILKLFGGVRAAKNISGESSKTDDVQLEWRSRRNHSRLSDEDNILDH</sequence>
<protein>
    <recommendedName>
        <fullName evidence="7">Rhodopsin domain-containing protein</fullName>
    </recommendedName>
</protein>
<feature type="transmembrane region" description="Helical" evidence="6">
    <location>
        <begin position="138"/>
        <end position="159"/>
    </location>
</feature>
<evidence type="ECO:0000313" key="9">
    <source>
        <dbReference type="Proteomes" id="UP000799291"/>
    </source>
</evidence>
<name>A0A6G1IYC9_9PLEO</name>
<feature type="transmembrane region" description="Helical" evidence="6">
    <location>
        <begin position="22"/>
        <end position="44"/>
    </location>
</feature>
<reference evidence="8" key="1">
    <citation type="journal article" date="2020" name="Stud. Mycol.">
        <title>101 Dothideomycetes genomes: a test case for predicting lifestyles and emergence of pathogens.</title>
        <authorList>
            <person name="Haridas S."/>
            <person name="Albert R."/>
            <person name="Binder M."/>
            <person name="Bloem J."/>
            <person name="Labutti K."/>
            <person name="Salamov A."/>
            <person name="Andreopoulos B."/>
            <person name="Baker S."/>
            <person name="Barry K."/>
            <person name="Bills G."/>
            <person name="Bluhm B."/>
            <person name="Cannon C."/>
            <person name="Castanera R."/>
            <person name="Culley D."/>
            <person name="Daum C."/>
            <person name="Ezra D."/>
            <person name="Gonzalez J."/>
            <person name="Henrissat B."/>
            <person name="Kuo A."/>
            <person name="Liang C."/>
            <person name="Lipzen A."/>
            <person name="Lutzoni F."/>
            <person name="Magnuson J."/>
            <person name="Mondo S."/>
            <person name="Nolan M."/>
            <person name="Ohm R."/>
            <person name="Pangilinan J."/>
            <person name="Park H.-J."/>
            <person name="Ramirez L."/>
            <person name="Alfaro M."/>
            <person name="Sun H."/>
            <person name="Tritt A."/>
            <person name="Yoshinaga Y."/>
            <person name="Zwiers L.-H."/>
            <person name="Turgeon B."/>
            <person name="Goodwin S."/>
            <person name="Spatafora J."/>
            <person name="Crous P."/>
            <person name="Grigoriev I."/>
        </authorList>
    </citation>
    <scope>NUCLEOTIDE SEQUENCE</scope>
    <source>
        <strain evidence="8">CBS 122367</strain>
    </source>
</reference>
<dbReference type="EMBL" id="MU005585">
    <property type="protein sequence ID" value="KAF2682951.1"/>
    <property type="molecule type" value="Genomic_DNA"/>
</dbReference>
<feature type="transmembrane region" description="Helical" evidence="6">
    <location>
        <begin position="222"/>
        <end position="246"/>
    </location>
</feature>
<feature type="transmembrane region" description="Helical" evidence="6">
    <location>
        <begin position="258"/>
        <end position="278"/>
    </location>
</feature>
<keyword evidence="3 6" id="KW-1133">Transmembrane helix</keyword>
<evidence type="ECO:0000256" key="4">
    <source>
        <dbReference type="ARBA" id="ARBA00023136"/>
    </source>
</evidence>
<keyword evidence="4 6" id="KW-0472">Membrane</keyword>
<dbReference type="Proteomes" id="UP000799291">
    <property type="component" value="Unassembled WGS sequence"/>
</dbReference>
<dbReference type="Pfam" id="PF20684">
    <property type="entry name" value="Fung_rhodopsin"/>
    <property type="match status" value="1"/>
</dbReference>
<evidence type="ECO:0000256" key="3">
    <source>
        <dbReference type="ARBA" id="ARBA00022989"/>
    </source>
</evidence>
<feature type="transmembrane region" description="Helical" evidence="6">
    <location>
        <begin position="56"/>
        <end position="75"/>
    </location>
</feature>
<dbReference type="OrthoDB" id="3529975at2759"/>
<feature type="domain" description="Rhodopsin" evidence="7">
    <location>
        <begin position="40"/>
        <end position="282"/>
    </location>
</feature>
<dbReference type="AlphaFoldDB" id="A0A6G1IYC9"/>
<evidence type="ECO:0000313" key="8">
    <source>
        <dbReference type="EMBL" id="KAF2682951.1"/>
    </source>
</evidence>
<keyword evidence="2 6" id="KW-0812">Transmembrane</keyword>
<comment type="similarity">
    <text evidence="5">Belongs to the SAT4 family.</text>
</comment>
<evidence type="ECO:0000259" key="7">
    <source>
        <dbReference type="Pfam" id="PF20684"/>
    </source>
</evidence>
<dbReference type="InterPro" id="IPR049326">
    <property type="entry name" value="Rhodopsin_dom_fungi"/>
</dbReference>
<dbReference type="InterPro" id="IPR052337">
    <property type="entry name" value="SAT4-like"/>
</dbReference>
<dbReference type="PANTHER" id="PTHR33048">
    <property type="entry name" value="PTH11-LIKE INTEGRAL MEMBRANE PROTEIN (AFU_ORTHOLOGUE AFUA_5G11245)"/>
    <property type="match status" value="1"/>
</dbReference>
<dbReference type="PANTHER" id="PTHR33048:SF47">
    <property type="entry name" value="INTEGRAL MEMBRANE PROTEIN-RELATED"/>
    <property type="match status" value="1"/>
</dbReference>
<evidence type="ECO:0000256" key="5">
    <source>
        <dbReference type="ARBA" id="ARBA00038359"/>
    </source>
</evidence>
<gene>
    <name evidence="8" type="ORF">K458DRAFT_432368</name>
</gene>
<accession>A0A6G1IYC9</accession>
<proteinExistence type="inferred from homology"/>